<dbReference type="PROSITE" id="PS50905">
    <property type="entry name" value="FERRITIN_LIKE"/>
    <property type="match status" value="1"/>
</dbReference>
<feature type="binding site" evidence="10">
    <location>
        <position position="128"/>
    </location>
    <ligand>
        <name>Fe cation</name>
        <dbReference type="ChEBI" id="CHEBI:24875"/>
        <label>2</label>
    </ligand>
</feature>
<dbReference type="EMBL" id="JFKA01000005">
    <property type="protein sequence ID" value="OSQ37978.1"/>
    <property type="molecule type" value="Genomic_DNA"/>
</dbReference>
<reference evidence="13 14" key="1">
    <citation type="submission" date="2014-03" db="EMBL/GenBank/DDBJ databases">
        <title>The draft genome sequence of Thalassospira mesophila JCM 18969.</title>
        <authorList>
            <person name="Lai Q."/>
            <person name="Shao Z."/>
        </authorList>
    </citation>
    <scope>NUCLEOTIDE SEQUENCE [LARGE SCALE GENOMIC DNA]</scope>
    <source>
        <strain evidence="13 14">JCM 18969</strain>
    </source>
</reference>
<feature type="binding site" evidence="10">
    <location>
        <position position="94"/>
    </location>
    <ligand>
        <name>Fe cation</name>
        <dbReference type="ChEBI" id="CHEBI:24875"/>
        <label>2</label>
    </ligand>
</feature>
<evidence type="ECO:0000256" key="6">
    <source>
        <dbReference type="ARBA" id="ARBA00023004"/>
    </source>
</evidence>
<keyword evidence="5" id="KW-0560">Oxidoreductase</keyword>
<feature type="binding site" evidence="10">
    <location>
        <position position="18"/>
    </location>
    <ligand>
        <name>Fe cation</name>
        <dbReference type="ChEBI" id="CHEBI:24875"/>
        <label>1</label>
    </ligand>
</feature>
<keyword evidence="3" id="KW-0813">Transport</keyword>
<evidence type="ECO:0000256" key="10">
    <source>
        <dbReference type="PIRSR" id="PIRSR002560-1"/>
    </source>
</evidence>
<dbReference type="SUPFAM" id="SSF47240">
    <property type="entry name" value="Ferritin-like"/>
    <property type="match status" value="1"/>
</dbReference>
<feature type="binding site" evidence="10">
    <location>
        <position position="51"/>
    </location>
    <ligand>
        <name>Fe cation</name>
        <dbReference type="ChEBI" id="CHEBI:24875"/>
        <label>2</label>
    </ligand>
</feature>
<dbReference type="PROSITE" id="PS00549">
    <property type="entry name" value="BACTERIOFERRITIN"/>
    <property type="match status" value="1"/>
</dbReference>
<dbReference type="InterPro" id="IPR012347">
    <property type="entry name" value="Ferritin-like"/>
</dbReference>
<dbReference type="InterPro" id="IPR008331">
    <property type="entry name" value="Ferritin_DPS_dom"/>
</dbReference>
<dbReference type="InterPro" id="IPR009040">
    <property type="entry name" value="Ferritin-like_diiron"/>
</dbReference>
<keyword evidence="4" id="KW-0410">Iron transport</keyword>
<keyword evidence="9 10" id="KW-0479">Metal-binding</keyword>
<evidence type="ECO:0000259" key="12">
    <source>
        <dbReference type="PROSITE" id="PS50905"/>
    </source>
</evidence>
<evidence type="ECO:0000256" key="5">
    <source>
        <dbReference type="ARBA" id="ARBA00023002"/>
    </source>
</evidence>
<keyword evidence="6 9" id="KW-0408">Iron</keyword>
<comment type="similarity">
    <text evidence="1 9 11">Belongs to the bacterioferritin family.</text>
</comment>
<dbReference type="GO" id="GO:0004322">
    <property type="term" value="F:ferroxidase activity"/>
    <property type="evidence" value="ECO:0007669"/>
    <property type="project" value="TreeGrafter"/>
</dbReference>
<comment type="catalytic activity">
    <reaction evidence="8">
        <text>Fe(2+)(in) = Fe(2+)(out)</text>
        <dbReference type="Rhea" id="RHEA:28486"/>
        <dbReference type="ChEBI" id="CHEBI:29033"/>
    </reaction>
</comment>
<feature type="binding site" evidence="10">
    <location>
        <position position="54"/>
    </location>
    <ligand>
        <name>Fe cation</name>
        <dbReference type="ChEBI" id="CHEBI:24875"/>
        <label>1</label>
    </ligand>
</feature>
<dbReference type="Gene3D" id="1.20.1260.10">
    <property type="match status" value="1"/>
</dbReference>
<organism evidence="13 14">
    <name type="scientific">Thalassospira mesophila</name>
    <dbReference type="NCBI Taxonomy" id="1293891"/>
    <lineage>
        <taxon>Bacteria</taxon>
        <taxon>Pseudomonadati</taxon>
        <taxon>Pseudomonadota</taxon>
        <taxon>Alphaproteobacteria</taxon>
        <taxon>Rhodospirillales</taxon>
        <taxon>Thalassospiraceae</taxon>
        <taxon>Thalassospira</taxon>
    </lineage>
</organism>
<evidence type="ECO:0000256" key="8">
    <source>
        <dbReference type="ARBA" id="ARBA00036243"/>
    </source>
</evidence>
<dbReference type="NCBIfam" id="TIGR00754">
    <property type="entry name" value="bfr"/>
    <property type="match status" value="1"/>
</dbReference>
<dbReference type="CDD" id="cd00907">
    <property type="entry name" value="Bacterioferritin"/>
    <property type="match status" value="1"/>
</dbReference>
<name>A0A1Y2KZW3_9PROT</name>
<dbReference type="GO" id="GO:0006826">
    <property type="term" value="P:iron ion transport"/>
    <property type="evidence" value="ECO:0007669"/>
    <property type="project" value="UniProtKB-KW"/>
</dbReference>
<dbReference type="PANTHER" id="PTHR30295:SF9">
    <property type="entry name" value="BACTERIOFERRITIN"/>
    <property type="match status" value="1"/>
</dbReference>
<dbReference type="Pfam" id="PF00210">
    <property type="entry name" value="Ferritin"/>
    <property type="match status" value="1"/>
</dbReference>
<dbReference type="PRINTS" id="PR00601">
    <property type="entry name" value="BACFERRITIN"/>
</dbReference>
<feature type="binding site" evidence="10">
    <location>
        <position position="128"/>
    </location>
    <ligand>
        <name>Fe cation</name>
        <dbReference type="ChEBI" id="CHEBI:24875"/>
        <label>1</label>
    </ligand>
</feature>
<evidence type="ECO:0000256" key="9">
    <source>
        <dbReference type="PIRNR" id="PIRNR002560"/>
    </source>
</evidence>
<evidence type="ECO:0000256" key="7">
    <source>
        <dbReference type="ARBA" id="ARBA00023065"/>
    </source>
</evidence>
<gene>
    <name evidence="13" type="ORF">TMES_13495</name>
</gene>
<feature type="binding site" evidence="10">
    <location>
        <position position="131"/>
    </location>
    <ligand>
        <name>Fe cation</name>
        <dbReference type="ChEBI" id="CHEBI:24875"/>
        <label>2</label>
    </ligand>
</feature>
<dbReference type="RefSeq" id="WP_085583372.1">
    <property type="nucleotide sequence ID" value="NZ_JFKA01000005.1"/>
</dbReference>
<feature type="binding site" evidence="10">
    <location>
        <position position="51"/>
    </location>
    <ligand>
        <name>Fe cation</name>
        <dbReference type="ChEBI" id="CHEBI:24875"/>
        <label>1</label>
    </ligand>
</feature>
<keyword evidence="11" id="KW-0349">Heme</keyword>
<sequence>MKGKKVVIDTLNALLTGELSAADQYNAHAEMYRDWGLHNLYERMHHEMEEELEHAKMLIERILFLEGVPDTASREKINVAATLPDAIKSDLEYEYVIINNLKNAIKLCEKEMDYQTRKILLKLLEDSEEDHAYWLEQQLRLIEMMGLKNYVQFRAAGEPNPHAV</sequence>
<evidence type="ECO:0000256" key="4">
    <source>
        <dbReference type="ARBA" id="ARBA00022496"/>
    </source>
</evidence>
<dbReference type="GO" id="GO:0020037">
    <property type="term" value="F:heme binding"/>
    <property type="evidence" value="ECO:0007669"/>
    <property type="project" value="TreeGrafter"/>
</dbReference>
<protein>
    <recommendedName>
        <fullName evidence="9 11">Bacterioferritin</fullName>
    </recommendedName>
</protein>
<evidence type="ECO:0000256" key="3">
    <source>
        <dbReference type="ARBA" id="ARBA00022448"/>
    </source>
</evidence>
<comment type="function">
    <text evidence="11">Iron-storage protein.</text>
</comment>
<feature type="domain" description="Ferritin-like diiron" evidence="12">
    <location>
        <begin position="1"/>
        <end position="146"/>
    </location>
</feature>
<feature type="binding site" evidence="10">
    <location>
        <position position="46"/>
    </location>
    <ligand>
        <name>Fe cation</name>
        <dbReference type="ChEBI" id="CHEBI:24875"/>
        <label>3</label>
    </ligand>
</feature>
<keyword evidence="14" id="KW-1185">Reference proteome</keyword>
<evidence type="ECO:0000256" key="11">
    <source>
        <dbReference type="RuleBase" id="RU000623"/>
    </source>
</evidence>
<comment type="caution">
    <text evidence="13">The sequence shown here is derived from an EMBL/GenBank/DDBJ whole genome shotgun (WGS) entry which is preliminary data.</text>
</comment>
<dbReference type="Proteomes" id="UP000193391">
    <property type="component" value="Unassembled WGS sequence"/>
</dbReference>
<accession>A0A1Y2KZW3</accession>
<keyword evidence="7" id="KW-0406">Ion transport</keyword>
<evidence type="ECO:0000313" key="14">
    <source>
        <dbReference type="Proteomes" id="UP000193391"/>
    </source>
</evidence>
<dbReference type="GO" id="GO:0008199">
    <property type="term" value="F:ferric iron binding"/>
    <property type="evidence" value="ECO:0007669"/>
    <property type="project" value="InterPro"/>
</dbReference>
<dbReference type="STRING" id="1293891.TMES_13495"/>
<dbReference type="InterPro" id="IPR002024">
    <property type="entry name" value="Bacterioferritin"/>
</dbReference>
<evidence type="ECO:0000313" key="13">
    <source>
        <dbReference type="EMBL" id="OSQ37978.1"/>
    </source>
</evidence>
<dbReference type="AlphaFoldDB" id="A0A1Y2KZW3"/>
<keyword evidence="2 9" id="KW-0409">Iron storage</keyword>
<dbReference type="InterPro" id="IPR009078">
    <property type="entry name" value="Ferritin-like_SF"/>
</dbReference>
<dbReference type="GO" id="GO:0006879">
    <property type="term" value="P:intracellular iron ion homeostasis"/>
    <property type="evidence" value="ECO:0007669"/>
    <property type="project" value="UniProtKB-KW"/>
</dbReference>
<dbReference type="PIRSF" id="PIRSF002560">
    <property type="entry name" value="Bacterioferritin"/>
    <property type="match status" value="1"/>
</dbReference>
<evidence type="ECO:0000256" key="1">
    <source>
        <dbReference type="ARBA" id="ARBA00008093"/>
    </source>
</evidence>
<feature type="binding site" evidence="10">
    <location>
        <position position="50"/>
    </location>
    <ligand>
        <name>Fe cation</name>
        <dbReference type="ChEBI" id="CHEBI:24875"/>
        <label>3</label>
    </ligand>
</feature>
<evidence type="ECO:0000256" key="2">
    <source>
        <dbReference type="ARBA" id="ARBA00022434"/>
    </source>
</evidence>
<dbReference type="GO" id="GO:0005829">
    <property type="term" value="C:cytosol"/>
    <property type="evidence" value="ECO:0007669"/>
    <property type="project" value="TreeGrafter"/>
</dbReference>
<dbReference type="OrthoDB" id="9800505at2"/>
<proteinExistence type="inferred from homology"/>
<dbReference type="PANTHER" id="PTHR30295">
    <property type="entry name" value="BACTERIOFERRITIN"/>
    <property type="match status" value="1"/>
</dbReference>